<comment type="caution">
    <text evidence="4">The sequence shown here is derived from an EMBL/GenBank/DDBJ whole genome shotgun (WGS) entry which is preliminary data.</text>
</comment>
<dbReference type="OrthoDB" id="570067at2"/>
<dbReference type="PANTHER" id="PTHR43606">
    <property type="entry name" value="PHOSPHATASE, PUTATIVE (AFU_ORTHOLOGUE AFUA_6G08710)-RELATED"/>
    <property type="match status" value="1"/>
</dbReference>
<reference evidence="4" key="2">
    <citation type="journal article" date="2019" name="Genome Biol. Evol.">
        <title>Day and night: Metabolic profiles and evolutionary relationships of six axenic non-marine cyanobacteria.</title>
        <authorList>
            <person name="Will S.E."/>
            <person name="Henke P."/>
            <person name="Boedeker C."/>
            <person name="Huang S."/>
            <person name="Brinkmann H."/>
            <person name="Rohde M."/>
            <person name="Jarek M."/>
            <person name="Friedl T."/>
            <person name="Seufert S."/>
            <person name="Schumacher M."/>
            <person name="Overmann J."/>
            <person name="Neumann-Schaal M."/>
            <person name="Petersen J."/>
        </authorList>
    </citation>
    <scope>NUCLEOTIDE SEQUENCE [LARGE SCALE GENOMIC DNA]</scope>
    <source>
        <strain evidence="4">PCC 7102</strain>
    </source>
</reference>
<dbReference type="InterPro" id="IPR038607">
    <property type="entry name" value="PhoD-like_sf"/>
</dbReference>
<feature type="domain" description="Phospholipase D N-terminal" evidence="3">
    <location>
        <begin position="36"/>
        <end position="126"/>
    </location>
</feature>
<keyword evidence="5" id="KW-1185">Reference proteome</keyword>
<dbReference type="Pfam" id="PF09423">
    <property type="entry name" value="PhoD"/>
    <property type="match status" value="1"/>
</dbReference>
<evidence type="ECO:0000259" key="2">
    <source>
        <dbReference type="Pfam" id="PF09423"/>
    </source>
</evidence>
<dbReference type="InterPro" id="IPR008963">
    <property type="entry name" value="Purple_acid_Pase-like_N"/>
</dbReference>
<dbReference type="Gene3D" id="2.60.40.380">
    <property type="entry name" value="Purple acid phosphatase-like, N-terminal"/>
    <property type="match status" value="1"/>
</dbReference>
<proteinExistence type="predicted"/>
<reference evidence="4" key="1">
    <citation type="submission" date="2018-12" db="EMBL/GenBank/DDBJ databases">
        <authorList>
            <person name="Will S."/>
            <person name="Neumann-Schaal M."/>
            <person name="Henke P."/>
        </authorList>
    </citation>
    <scope>NUCLEOTIDE SEQUENCE</scope>
    <source>
        <strain evidence="4">PCC 7102</strain>
    </source>
</reference>
<sequence>MFRVKHLTIVSLALITTAILIVVAPSFAVTTLSFNGIASGDATQNSIIVWTRAFNTATNQGIVTNLTAQIATDSKFRNIVSSTKTSTDPKRDYTTKLDIKGLKSGTRYYYRFLTKNKISPVGTFKTAPLNSAKVPVRLAFSGDADGQWRPYPSTQNFDKLNLDYFILLGDAIYETKSAISSSTADPFTNTSQALLDYRRKYREQLEPVKAGGFTGLQKLFAANGNYTLLDNHELANKQFINGGAPAGTPNGFGVDAANSQYDVNTANKFINKTQGFRTLVKAYSEYEPIREKTISVKNDPRTDKTQQLYFAQQWGANSIFINLDDRSYRDIRLKTEKSADDIGARADNPNRTMLGKTQLNWFKQTLLDAQKKRIPWKIVAISSPIDQIGNDSGKSWYGNYRAERNQILKFIDDNKIENVVFLSTDDHQNRINDLTYLTDFNNPETRTVSQNAFTIVAGPIGAGGPDKFTKHDFDTIQFLTDGLVTLQKAKGINPIGLDPKFPGLQKVYREGDPQADQHREPIDFFSPDTFNYVTLDIGADGKTLSVNTYGINSYAANSFPEPEQTNSPRHILGFEITKS</sequence>
<keyword evidence="1" id="KW-0732">Signal</keyword>
<feature type="domain" description="PhoD-like phosphatase metallophosphatase" evidence="2">
    <location>
        <begin position="156"/>
        <end position="470"/>
    </location>
</feature>
<dbReference type="PANTHER" id="PTHR43606:SF2">
    <property type="entry name" value="ALKALINE PHOSPHATASE FAMILY PROTEIN (AFU_ORTHOLOGUE AFUA_5G03860)"/>
    <property type="match status" value="1"/>
</dbReference>
<dbReference type="EMBL" id="RSCL01000008">
    <property type="protein sequence ID" value="RUT05541.1"/>
    <property type="molecule type" value="Genomic_DNA"/>
</dbReference>
<organism evidence="4 5">
    <name type="scientific">Dulcicalothrix desertica PCC 7102</name>
    <dbReference type="NCBI Taxonomy" id="232991"/>
    <lineage>
        <taxon>Bacteria</taxon>
        <taxon>Bacillati</taxon>
        <taxon>Cyanobacteriota</taxon>
        <taxon>Cyanophyceae</taxon>
        <taxon>Nostocales</taxon>
        <taxon>Calotrichaceae</taxon>
        <taxon>Dulcicalothrix</taxon>
    </lineage>
</organism>
<evidence type="ECO:0000313" key="4">
    <source>
        <dbReference type="EMBL" id="RUT05541.1"/>
    </source>
</evidence>
<evidence type="ECO:0000256" key="1">
    <source>
        <dbReference type="ARBA" id="ARBA00022729"/>
    </source>
</evidence>
<dbReference type="GO" id="GO:0046872">
    <property type="term" value="F:metal ion binding"/>
    <property type="evidence" value="ECO:0007669"/>
    <property type="project" value="InterPro"/>
</dbReference>
<dbReference type="AlphaFoldDB" id="A0A433VHG1"/>
<dbReference type="InterPro" id="IPR029052">
    <property type="entry name" value="Metallo-depent_PP-like"/>
</dbReference>
<dbReference type="Proteomes" id="UP000271624">
    <property type="component" value="Unassembled WGS sequence"/>
</dbReference>
<protein>
    <submittedName>
        <fullName evidence="4">Alkaline phosphatase D</fullName>
    </submittedName>
</protein>
<dbReference type="Pfam" id="PF16655">
    <property type="entry name" value="PhoD_N"/>
    <property type="match status" value="1"/>
</dbReference>
<name>A0A433VHG1_9CYAN</name>
<dbReference type="SUPFAM" id="SSF56300">
    <property type="entry name" value="Metallo-dependent phosphatases"/>
    <property type="match status" value="1"/>
</dbReference>
<dbReference type="SUPFAM" id="SSF49363">
    <property type="entry name" value="Purple acid phosphatase, N-terminal domain"/>
    <property type="match status" value="1"/>
</dbReference>
<evidence type="ECO:0000313" key="5">
    <source>
        <dbReference type="Proteomes" id="UP000271624"/>
    </source>
</evidence>
<dbReference type="InterPro" id="IPR032093">
    <property type="entry name" value="PhoD_N"/>
</dbReference>
<dbReference type="InterPro" id="IPR018946">
    <property type="entry name" value="PhoD-like_MPP"/>
</dbReference>
<dbReference type="InterPro" id="IPR052900">
    <property type="entry name" value="Phospholipid_Metab_Enz"/>
</dbReference>
<dbReference type="GO" id="GO:0003993">
    <property type="term" value="F:acid phosphatase activity"/>
    <property type="evidence" value="ECO:0007669"/>
    <property type="project" value="InterPro"/>
</dbReference>
<accession>A0A433VHG1</accession>
<dbReference type="RefSeq" id="WP_127082012.1">
    <property type="nucleotide sequence ID" value="NZ_RSCL01000008.1"/>
</dbReference>
<dbReference type="Gene3D" id="3.60.21.70">
    <property type="entry name" value="PhoD-like phosphatase"/>
    <property type="match status" value="1"/>
</dbReference>
<evidence type="ECO:0000259" key="3">
    <source>
        <dbReference type="Pfam" id="PF16655"/>
    </source>
</evidence>
<gene>
    <name evidence="4" type="primary">phoD</name>
    <name evidence="4" type="ORF">DSM106972_035480</name>
</gene>